<organism evidence="1 2">
    <name type="scientific">Trichonephila clavata</name>
    <name type="common">Joro spider</name>
    <name type="synonym">Nephila clavata</name>
    <dbReference type="NCBI Taxonomy" id="2740835"/>
    <lineage>
        <taxon>Eukaryota</taxon>
        <taxon>Metazoa</taxon>
        <taxon>Ecdysozoa</taxon>
        <taxon>Arthropoda</taxon>
        <taxon>Chelicerata</taxon>
        <taxon>Arachnida</taxon>
        <taxon>Araneae</taxon>
        <taxon>Araneomorphae</taxon>
        <taxon>Entelegynae</taxon>
        <taxon>Araneoidea</taxon>
        <taxon>Nephilidae</taxon>
        <taxon>Trichonephila</taxon>
    </lineage>
</organism>
<dbReference type="EMBL" id="BMAO01000836">
    <property type="protein sequence ID" value="GFQ69546.1"/>
    <property type="molecule type" value="Genomic_DNA"/>
</dbReference>
<reference evidence="1" key="1">
    <citation type="submission" date="2020-07" db="EMBL/GenBank/DDBJ databases">
        <title>Multicomponent nature underlies the extraordinary mechanical properties of spider dragline silk.</title>
        <authorList>
            <person name="Kono N."/>
            <person name="Nakamura H."/>
            <person name="Mori M."/>
            <person name="Yoshida Y."/>
            <person name="Ohtoshi R."/>
            <person name="Malay A.D."/>
            <person name="Moran D.A.P."/>
            <person name="Tomita M."/>
            <person name="Numata K."/>
            <person name="Arakawa K."/>
        </authorList>
    </citation>
    <scope>NUCLEOTIDE SEQUENCE</scope>
</reference>
<name>A0A8X6KCG1_TRICU</name>
<protein>
    <submittedName>
        <fullName evidence="1">DUF4371 domain-containing protein</fullName>
    </submittedName>
</protein>
<proteinExistence type="predicted"/>
<evidence type="ECO:0000313" key="1">
    <source>
        <dbReference type="EMBL" id="GFQ69546.1"/>
    </source>
</evidence>
<accession>A0A8X6KCG1</accession>
<keyword evidence="2" id="KW-1185">Reference proteome</keyword>
<sequence length="133" mass="15834">MYFKEAWCKGVNDWQGISKNNKEHENSIIHIQACRAYDIWKQNKTVDLLLKCNFKEVNKVSQILRRIIDVTMTLAMCNLPFQEHRETRDSTQRGKFLNLIDLLAKYDLLLNVRQKKELKNILARKFKINLLLL</sequence>
<dbReference type="AlphaFoldDB" id="A0A8X6KCG1"/>
<comment type="caution">
    <text evidence="1">The sequence shown here is derived from an EMBL/GenBank/DDBJ whole genome shotgun (WGS) entry which is preliminary data.</text>
</comment>
<dbReference type="Proteomes" id="UP000887116">
    <property type="component" value="Unassembled WGS sequence"/>
</dbReference>
<evidence type="ECO:0000313" key="2">
    <source>
        <dbReference type="Proteomes" id="UP000887116"/>
    </source>
</evidence>
<gene>
    <name evidence="1" type="primary">g.46342</name>
    <name evidence="1" type="ORF">TNCT_416071</name>
</gene>
<dbReference type="OrthoDB" id="6769051at2759"/>